<organism evidence="1 2">
    <name type="scientific">Dreissena polymorpha</name>
    <name type="common">Zebra mussel</name>
    <name type="synonym">Mytilus polymorpha</name>
    <dbReference type="NCBI Taxonomy" id="45954"/>
    <lineage>
        <taxon>Eukaryota</taxon>
        <taxon>Metazoa</taxon>
        <taxon>Spiralia</taxon>
        <taxon>Lophotrochozoa</taxon>
        <taxon>Mollusca</taxon>
        <taxon>Bivalvia</taxon>
        <taxon>Autobranchia</taxon>
        <taxon>Heteroconchia</taxon>
        <taxon>Euheterodonta</taxon>
        <taxon>Imparidentia</taxon>
        <taxon>Neoheterodontei</taxon>
        <taxon>Myida</taxon>
        <taxon>Dreissenoidea</taxon>
        <taxon>Dreissenidae</taxon>
        <taxon>Dreissena</taxon>
    </lineage>
</organism>
<sequence>MRNTTENDEYINLSFFNKLPSTFSPSRGRDIYLDFYIEAITTEILHNDKKKQFRPNIS</sequence>
<accession>A0A9D4CWF6</accession>
<evidence type="ECO:0000313" key="1">
    <source>
        <dbReference type="EMBL" id="KAH3733309.1"/>
    </source>
</evidence>
<evidence type="ECO:0000313" key="2">
    <source>
        <dbReference type="Proteomes" id="UP000828390"/>
    </source>
</evidence>
<gene>
    <name evidence="1" type="ORF">DPMN_039735</name>
</gene>
<keyword evidence="2" id="KW-1185">Reference proteome</keyword>
<dbReference type="Proteomes" id="UP000828390">
    <property type="component" value="Unassembled WGS sequence"/>
</dbReference>
<reference evidence="1" key="2">
    <citation type="submission" date="2020-11" db="EMBL/GenBank/DDBJ databases">
        <authorList>
            <person name="McCartney M.A."/>
            <person name="Auch B."/>
            <person name="Kono T."/>
            <person name="Mallez S."/>
            <person name="Becker A."/>
            <person name="Gohl D.M."/>
            <person name="Silverstein K.A.T."/>
            <person name="Koren S."/>
            <person name="Bechman K.B."/>
            <person name="Herman A."/>
            <person name="Abrahante J.E."/>
            <person name="Garbe J."/>
        </authorList>
    </citation>
    <scope>NUCLEOTIDE SEQUENCE</scope>
    <source>
        <strain evidence="1">Duluth1</strain>
        <tissue evidence="1">Whole animal</tissue>
    </source>
</reference>
<name>A0A9D4CWF6_DREPO</name>
<proteinExistence type="predicted"/>
<dbReference type="AlphaFoldDB" id="A0A9D4CWF6"/>
<reference evidence="1" key="1">
    <citation type="journal article" date="2019" name="bioRxiv">
        <title>The Genome of the Zebra Mussel, Dreissena polymorpha: A Resource for Invasive Species Research.</title>
        <authorList>
            <person name="McCartney M.A."/>
            <person name="Auch B."/>
            <person name="Kono T."/>
            <person name="Mallez S."/>
            <person name="Zhang Y."/>
            <person name="Obille A."/>
            <person name="Becker A."/>
            <person name="Abrahante J.E."/>
            <person name="Garbe J."/>
            <person name="Badalamenti J.P."/>
            <person name="Herman A."/>
            <person name="Mangelson H."/>
            <person name="Liachko I."/>
            <person name="Sullivan S."/>
            <person name="Sone E.D."/>
            <person name="Koren S."/>
            <person name="Silverstein K.A.T."/>
            <person name="Beckman K.B."/>
            <person name="Gohl D.M."/>
        </authorList>
    </citation>
    <scope>NUCLEOTIDE SEQUENCE</scope>
    <source>
        <strain evidence="1">Duluth1</strain>
        <tissue evidence="1">Whole animal</tissue>
    </source>
</reference>
<protein>
    <submittedName>
        <fullName evidence="1">Uncharacterized protein</fullName>
    </submittedName>
</protein>
<comment type="caution">
    <text evidence="1">The sequence shown here is derived from an EMBL/GenBank/DDBJ whole genome shotgun (WGS) entry which is preliminary data.</text>
</comment>
<dbReference type="EMBL" id="JAIWYP010000011">
    <property type="protein sequence ID" value="KAH3733309.1"/>
    <property type="molecule type" value="Genomic_DNA"/>
</dbReference>